<feature type="chain" id="PRO_5035880650" description="Alpha/beta hydrolase fold-3 domain-containing protein" evidence="2">
    <location>
        <begin position="22"/>
        <end position="331"/>
    </location>
</feature>
<dbReference type="InterPro" id="IPR029058">
    <property type="entry name" value="AB_hydrolase_fold"/>
</dbReference>
<evidence type="ECO:0000259" key="3">
    <source>
        <dbReference type="Pfam" id="PF07859"/>
    </source>
</evidence>
<name>A0A8T2Z0P2_POPDE</name>
<proteinExistence type="inferred from homology"/>
<protein>
    <recommendedName>
        <fullName evidence="3">Alpha/beta hydrolase fold-3 domain-containing protein</fullName>
    </recommendedName>
</protein>
<evidence type="ECO:0000256" key="1">
    <source>
        <dbReference type="ARBA" id="ARBA00010515"/>
    </source>
</evidence>
<evidence type="ECO:0000256" key="2">
    <source>
        <dbReference type="SAM" id="SignalP"/>
    </source>
</evidence>
<accession>A0A8T2Z0P2</accession>
<dbReference type="SUPFAM" id="SSF53474">
    <property type="entry name" value="alpha/beta-Hydrolases"/>
    <property type="match status" value="1"/>
</dbReference>
<dbReference type="EMBL" id="JACEGQ020000004">
    <property type="protein sequence ID" value="KAH8510836.1"/>
    <property type="molecule type" value="Genomic_DNA"/>
</dbReference>
<gene>
    <name evidence="4" type="ORF">H0E87_008388</name>
</gene>
<keyword evidence="2" id="KW-0732">Signal</keyword>
<keyword evidence="5" id="KW-1185">Reference proteome</keyword>
<dbReference type="Pfam" id="PF07859">
    <property type="entry name" value="Abhydrolase_3"/>
    <property type="match status" value="1"/>
</dbReference>
<feature type="domain" description="Alpha/beta hydrolase fold-3" evidence="3">
    <location>
        <begin position="104"/>
        <end position="308"/>
    </location>
</feature>
<comment type="caution">
    <text evidence="4">The sequence shown here is derived from an EMBL/GenBank/DDBJ whole genome shotgun (WGS) entry which is preliminary data.</text>
</comment>
<dbReference type="PANTHER" id="PTHR23024">
    <property type="entry name" value="ARYLACETAMIDE DEACETYLASE"/>
    <property type="match status" value="1"/>
</dbReference>
<reference evidence="4" key="1">
    <citation type="journal article" date="2021" name="J. Hered.">
        <title>Genome Assembly of Salicaceae Populus deltoides (Eastern Cottonwood) I-69 Based on Nanopore Sequencing and Hi-C Technologies.</title>
        <authorList>
            <person name="Bai S."/>
            <person name="Wu H."/>
            <person name="Zhang J."/>
            <person name="Pan Z."/>
            <person name="Zhao W."/>
            <person name="Li Z."/>
            <person name="Tong C."/>
        </authorList>
    </citation>
    <scope>NUCLEOTIDE SEQUENCE</scope>
    <source>
        <tissue evidence="4">Leaf</tissue>
    </source>
</reference>
<dbReference type="AlphaFoldDB" id="A0A8T2Z0P2"/>
<sequence length="331" mass="36217">MPVPTLLVLLFLPAIPKTLLPLSFLSLKLDMDNSNEITHDFSPFFKVYKDGRIERSLVLDDLPAGLDPETGVLSKDVVISPDSGVKARIFIPEIVGSDQKLPLLVHYHGGGFCAGSAFHILTKNVLTPIVSQGNVIAISIDYRLAPEHLLPIAYNDSWDGLEWIAGHSNGLGPEPWLNNHVDFGKVFLTGESAGANIAHYLAVQVGANGWAGLKLAGVILVHPFFGYKDVDEMHKYLCPTSSGGDDDPRLNPAVDPNLSKMGCQKALVCVAEKDFLRDRGEAYYKTLATSGWPGKVEFYETKGEDHCFNAFKQCGETDALNKKVVDFMTME</sequence>
<comment type="similarity">
    <text evidence="1">Belongs to the 'GDXG' lipolytic enzyme family.</text>
</comment>
<dbReference type="Gene3D" id="3.40.50.1820">
    <property type="entry name" value="alpha/beta hydrolase"/>
    <property type="match status" value="1"/>
</dbReference>
<dbReference type="InterPro" id="IPR013094">
    <property type="entry name" value="AB_hydrolase_3"/>
</dbReference>
<organism evidence="4 5">
    <name type="scientific">Populus deltoides</name>
    <name type="common">Eastern poplar</name>
    <name type="synonym">Eastern cottonwood</name>
    <dbReference type="NCBI Taxonomy" id="3696"/>
    <lineage>
        <taxon>Eukaryota</taxon>
        <taxon>Viridiplantae</taxon>
        <taxon>Streptophyta</taxon>
        <taxon>Embryophyta</taxon>
        <taxon>Tracheophyta</taxon>
        <taxon>Spermatophyta</taxon>
        <taxon>Magnoliopsida</taxon>
        <taxon>eudicotyledons</taxon>
        <taxon>Gunneridae</taxon>
        <taxon>Pentapetalae</taxon>
        <taxon>rosids</taxon>
        <taxon>fabids</taxon>
        <taxon>Malpighiales</taxon>
        <taxon>Salicaceae</taxon>
        <taxon>Saliceae</taxon>
        <taxon>Populus</taxon>
    </lineage>
</organism>
<dbReference type="Proteomes" id="UP000807159">
    <property type="component" value="Chromosome 4"/>
</dbReference>
<dbReference type="PANTHER" id="PTHR23024:SF408">
    <property type="entry name" value="ALPHA_BETA HYDROLASE FOLD-3 DOMAIN-CONTAINING PROTEIN"/>
    <property type="match status" value="1"/>
</dbReference>
<dbReference type="GO" id="GO:0016787">
    <property type="term" value="F:hydrolase activity"/>
    <property type="evidence" value="ECO:0007669"/>
    <property type="project" value="InterPro"/>
</dbReference>
<feature type="signal peptide" evidence="2">
    <location>
        <begin position="1"/>
        <end position="21"/>
    </location>
</feature>
<evidence type="ECO:0000313" key="4">
    <source>
        <dbReference type="EMBL" id="KAH8510836.1"/>
    </source>
</evidence>
<dbReference type="InterPro" id="IPR050466">
    <property type="entry name" value="Carboxylest/Gibb_receptor"/>
</dbReference>
<evidence type="ECO:0000313" key="5">
    <source>
        <dbReference type="Proteomes" id="UP000807159"/>
    </source>
</evidence>